<accession>A0A0N4WMV4</accession>
<reference evidence="2 3" key="2">
    <citation type="submission" date="2018-11" db="EMBL/GenBank/DDBJ databases">
        <authorList>
            <consortium name="Pathogen Informatics"/>
        </authorList>
    </citation>
    <scope>NUCLEOTIDE SEQUENCE [LARGE SCALE GENOMIC DNA]</scope>
    <source>
        <strain evidence="2 3">MHpl1</strain>
    </source>
</reference>
<keyword evidence="3" id="KW-1185">Reference proteome</keyword>
<dbReference type="EMBL" id="UZAF01017904">
    <property type="protein sequence ID" value="VDO46030.1"/>
    <property type="molecule type" value="Genomic_DNA"/>
</dbReference>
<dbReference type="AlphaFoldDB" id="A0A0N4WMV4"/>
<feature type="compositionally biased region" description="Acidic residues" evidence="1">
    <location>
        <begin position="77"/>
        <end position="95"/>
    </location>
</feature>
<evidence type="ECO:0000313" key="4">
    <source>
        <dbReference type="WBParaSite" id="HPLM_0001256701-mRNA-1"/>
    </source>
</evidence>
<sequence length="116" mass="13310">MNPMNPQHRGPTQTLPYQRSGTFRLAIDSLTTVRQLDYDRDTLRQLASNIRRLNAANTVYSSGNCNETSSEIDDEYDDLYDDLNDDDSKGDDDSNQVERVKRIVDAAREIIEDYCD</sequence>
<dbReference type="OrthoDB" id="5875751at2759"/>
<evidence type="ECO:0000313" key="3">
    <source>
        <dbReference type="Proteomes" id="UP000268014"/>
    </source>
</evidence>
<evidence type="ECO:0000313" key="2">
    <source>
        <dbReference type="EMBL" id="VDO46030.1"/>
    </source>
</evidence>
<dbReference type="Proteomes" id="UP000268014">
    <property type="component" value="Unassembled WGS sequence"/>
</dbReference>
<protein>
    <submittedName>
        <fullName evidence="2 4">Uncharacterized protein</fullName>
    </submittedName>
</protein>
<proteinExistence type="predicted"/>
<feature type="region of interest" description="Disordered" evidence="1">
    <location>
        <begin position="77"/>
        <end position="97"/>
    </location>
</feature>
<gene>
    <name evidence="2" type="ORF">HPLM_LOCUS12559</name>
</gene>
<name>A0A0N4WMV4_HAEPC</name>
<dbReference type="WBParaSite" id="HPLM_0001256701-mRNA-1">
    <property type="protein sequence ID" value="HPLM_0001256701-mRNA-1"/>
    <property type="gene ID" value="HPLM_0001256701"/>
</dbReference>
<organism evidence="4">
    <name type="scientific">Haemonchus placei</name>
    <name type="common">Barber's pole worm</name>
    <dbReference type="NCBI Taxonomy" id="6290"/>
    <lineage>
        <taxon>Eukaryota</taxon>
        <taxon>Metazoa</taxon>
        <taxon>Ecdysozoa</taxon>
        <taxon>Nematoda</taxon>
        <taxon>Chromadorea</taxon>
        <taxon>Rhabditida</taxon>
        <taxon>Rhabditina</taxon>
        <taxon>Rhabditomorpha</taxon>
        <taxon>Strongyloidea</taxon>
        <taxon>Trichostrongylidae</taxon>
        <taxon>Haemonchus</taxon>
    </lineage>
</organism>
<reference evidence="4" key="1">
    <citation type="submission" date="2016-04" db="UniProtKB">
        <authorList>
            <consortium name="WormBaseParasite"/>
        </authorList>
    </citation>
    <scope>IDENTIFICATION</scope>
</reference>
<evidence type="ECO:0000256" key="1">
    <source>
        <dbReference type="SAM" id="MobiDB-lite"/>
    </source>
</evidence>